<protein>
    <submittedName>
        <fullName evidence="1">Uncharacterized protein</fullName>
    </submittedName>
</protein>
<evidence type="ECO:0000313" key="1">
    <source>
        <dbReference type="EMBL" id="TVP40921.1"/>
    </source>
</evidence>
<dbReference type="EMBL" id="VOAH01000005">
    <property type="protein sequence ID" value="TVP40921.1"/>
    <property type="molecule type" value="Genomic_DNA"/>
</dbReference>
<dbReference type="AlphaFoldDB" id="A0A557SWG4"/>
<organism evidence="1 2">
    <name type="scientific">Candidatus Nitrosocosmicus arcticus</name>
    <dbReference type="NCBI Taxonomy" id="2035267"/>
    <lineage>
        <taxon>Archaea</taxon>
        <taxon>Nitrososphaerota</taxon>
        <taxon>Nitrososphaeria</taxon>
        <taxon>Nitrososphaerales</taxon>
        <taxon>Nitrososphaeraceae</taxon>
        <taxon>Candidatus Nitrosocosmicus</taxon>
    </lineage>
</organism>
<reference evidence="1 2" key="1">
    <citation type="journal article" date="2019" name="Front. Microbiol.">
        <title>Ammonia Oxidation by the Arctic Terrestrial Thaumarchaeote Candidatus Nitrosocosmicus arcticus Is Stimulated by Increasing Temperatures.</title>
        <authorList>
            <person name="Alves R.J.E."/>
            <person name="Kerou M."/>
            <person name="Zappe A."/>
            <person name="Bittner R."/>
            <person name="Abby S.S."/>
            <person name="Schmidt H.A."/>
            <person name="Pfeifer K."/>
            <person name="Schleper C."/>
        </authorList>
    </citation>
    <scope>NUCLEOTIDE SEQUENCE [LARGE SCALE GENOMIC DNA]</scope>
    <source>
        <strain evidence="1 2">Kfb</strain>
    </source>
</reference>
<dbReference type="Proteomes" id="UP000315289">
    <property type="component" value="Unassembled WGS sequence"/>
</dbReference>
<comment type="caution">
    <text evidence="1">The sequence shown here is derived from an EMBL/GenBank/DDBJ whole genome shotgun (WGS) entry which is preliminary data.</text>
</comment>
<gene>
    <name evidence="1" type="ORF">NARC_50102</name>
</gene>
<evidence type="ECO:0000313" key="2">
    <source>
        <dbReference type="Proteomes" id="UP000315289"/>
    </source>
</evidence>
<name>A0A557SWG4_9ARCH</name>
<keyword evidence="2" id="KW-1185">Reference proteome</keyword>
<sequence length="55" mass="6647">MTYGFFAPEKLRMLLLKLCDHFHVKITINNIGILNFHKRMIDQRKVNENMLKLKM</sequence>
<accession>A0A557SWG4</accession>
<proteinExistence type="predicted"/>